<evidence type="ECO:0000256" key="3">
    <source>
        <dbReference type="ARBA" id="ARBA00022723"/>
    </source>
</evidence>
<dbReference type="RefSeq" id="WP_221250700.1">
    <property type="nucleotide sequence ID" value="NZ_AP024355.1"/>
</dbReference>
<accession>A0ABN6DT73</accession>
<dbReference type="EMBL" id="AP024355">
    <property type="protein sequence ID" value="BCR03216.1"/>
    <property type="molecule type" value="Genomic_DNA"/>
</dbReference>
<keyword evidence="6" id="KW-0411">Iron-sulfur</keyword>
<dbReference type="InterPro" id="IPR004294">
    <property type="entry name" value="Carotenoid_Oase"/>
</dbReference>
<evidence type="ECO:0000256" key="6">
    <source>
        <dbReference type="ARBA" id="ARBA00023014"/>
    </source>
</evidence>
<sequence>MIEENKISRRSFLSLLGASAMTMTLAGCRTHGALAHTPFRDEDFRRLPALGLATSLTEEFDYSPRVEGTLPAGLRGTLYRNGPGLFEREGLRKRCLLDGDGMVQAFRIGEGQVRYRNRFVRTRKYNEESAAGKFLYSTWSTQAPGGVLANLGGGTFQNQAGITVVVRDGRLYAFDEFNPPYELDPLTLDTRGENWLGLARGATVFSAHSKLDPRTGDWIFFGLEFERAIKLHLTVLGADGALKMHRVTELPRFAYIHDFFITERHILLNLHPLEMKVWGFLLGRRSMIDSMRWRPEWGNLILVFDRAGDAEPVQLRTEASWMWHSLNAYELGDEIVADFVGYRDPDHFLGEDPALFAIMEGRQGSYENPGELRRYILSPRTGKVRQELLASGDFEFPFVNPRLLGSPHDYGYLACRPQGEPFFTAVSRVDSRTGKIDSFDFGPGVYCSEPVFAPKPPSAGAGSDREEAGWILTQIYDGQARKSALAILDAQALGDGPVARVLLGHHVPLGFHGFWQQATPAQGGMPS</sequence>
<comment type="similarity">
    <text evidence="2">Belongs to the carotenoid oxygenase family.</text>
</comment>
<protein>
    <submittedName>
        <fullName evidence="7">Dioxygenase</fullName>
    </submittedName>
</protein>
<dbReference type="InterPro" id="IPR006311">
    <property type="entry name" value="TAT_signal"/>
</dbReference>
<name>A0ABN6DT73_9BACT</name>
<evidence type="ECO:0000313" key="8">
    <source>
        <dbReference type="Proteomes" id="UP001319827"/>
    </source>
</evidence>
<keyword evidence="5" id="KW-0408">Iron</keyword>
<keyword evidence="4" id="KW-0560">Oxidoreductase</keyword>
<evidence type="ECO:0000256" key="4">
    <source>
        <dbReference type="ARBA" id="ARBA00023002"/>
    </source>
</evidence>
<comment type="cofactor">
    <cofactor evidence="1">
        <name>Fe(2+)</name>
        <dbReference type="ChEBI" id="CHEBI:29033"/>
    </cofactor>
</comment>
<organism evidence="7 8">
    <name type="scientific">Desulfuromonas versatilis</name>
    <dbReference type="NCBI Taxonomy" id="2802975"/>
    <lineage>
        <taxon>Bacteria</taxon>
        <taxon>Pseudomonadati</taxon>
        <taxon>Thermodesulfobacteriota</taxon>
        <taxon>Desulfuromonadia</taxon>
        <taxon>Desulfuromonadales</taxon>
        <taxon>Desulfuromonadaceae</taxon>
        <taxon>Desulfuromonas</taxon>
    </lineage>
</organism>
<dbReference type="GO" id="GO:0051213">
    <property type="term" value="F:dioxygenase activity"/>
    <property type="evidence" value="ECO:0007669"/>
    <property type="project" value="UniProtKB-KW"/>
</dbReference>
<dbReference type="PROSITE" id="PS51257">
    <property type="entry name" value="PROKAR_LIPOPROTEIN"/>
    <property type="match status" value="1"/>
</dbReference>
<dbReference type="PANTHER" id="PTHR10543:SF89">
    <property type="entry name" value="CAROTENOID 9,10(9',10')-CLEAVAGE DIOXYGENASE 1"/>
    <property type="match status" value="1"/>
</dbReference>
<dbReference type="PANTHER" id="PTHR10543">
    <property type="entry name" value="BETA-CAROTENE DIOXYGENASE"/>
    <property type="match status" value="1"/>
</dbReference>
<dbReference type="Proteomes" id="UP001319827">
    <property type="component" value="Chromosome"/>
</dbReference>
<reference evidence="7 8" key="1">
    <citation type="journal article" date="2016" name="C (Basel)">
        <title>Selective Growth of and Electricity Production by Marine Exoelectrogenic Bacteria in Self-Aggregated Hydrogel of Microbially Reduced Graphene Oxide.</title>
        <authorList>
            <person name="Yoshida N."/>
            <person name="Goto Y."/>
            <person name="Miyata Y."/>
        </authorList>
    </citation>
    <scope>NUCLEOTIDE SEQUENCE [LARGE SCALE GENOMIC DNA]</scope>
    <source>
        <strain evidence="7 8">NIT-T3</strain>
    </source>
</reference>
<dbReference type="PROSITE" id="PS51318">
    <property type="entry name" value="TAT"/>
    <property type="match status" value="1"/>
</dbReference>
<evidence type="ECO:0000313" key="7">
    <source>
        <dbReference type="EMBL" id="BCR03216.1"/>
    </source>
</evidence>
<reference evidence="7 8" key="2">
    <citation type="journal article" date="2021" name="Int. J. Syst. Evol. Microbiol.">
        <title>Isolation and Polyphasic Characterization of Desulfuromonas versatilis sp. Nov., an Electrogenic Bacteria Capable of Versatile Metabolism Isolated from a Graphene Oxide-Reducing Enrichment Culture.</title>
        <authorList>
            <person name="Xie L."/>
            <person name="Yoshida N."/>
            <person name="Ishii S."/>
            <person name="Meng L."/>
        </authorList>
    </citation>
    <scope>NUCLEOTIDE SEQUENCE [LARGE SCALE GENOMIC DNA]</scope>
    <source>
        <strain evidence="7 8">NIT-T3</strain>
    </source>
</reference>
<keyword evidence="3" id="KW-0479">Metal-binding</keyword>
<keyword evidence="8" id="KW-1185">Reference proteome</keyword>
<proteinExistence type="inferred from homology"/>
<gene>
    <name evidence="7" type="ORF">DESUT3_02850</name>
</gene>
<keyword evidence="7" id="KW-0223">Dioxygenase</keyword>
<evidence type="ECO:0000256" key="5">
    <source>
        <dbReference type="ARBA" id="ARBA00023004"/>
    </source>
</evidence>
<evidence type="ECO:0000256" key="2">
    <source>
        <dbReference type="ARBA" id="ARBA00006787"/>
    </source>
</evidence>
<dbReference type="Pfam" id="PF03055">
    <property type="entry name" value="RPE65"/>
    <property type="match status" value="1"/>
</dbReference>
<evidence type="ECO:0000256" key="1">
    <source>
        <dbReference type="ARBA" id="ARBA00001954"/>
    </source>
</evidence>